<evidence type="ECO:0000259" key="8">
    <source>
        <dbReference type="Pfam" id="PF07715"/>
    </source>
</evidence>
<dbReference type="NCBIfam" id="TIGR04056">
    <property type="entry name" value="OMP_RagA_SusC"/>
    <property type="match status" value="1"/>
</dbReference>
<evidence type="ECO:0000256" key="3">
    <source>
        <dbReference type="ARBA" id="ARBA00022452"/>
    </source>
</evidence>
<evidence type="ECO:0000256" key="1">
    <source>
        <dbReference type="ARBA" id="ARBA00004571"/>
    </source>
</evidence>
<dbReference type="PROSITE" id="PS52016">
    <property type="entry name" value="TONB_DEPENDENT_REC_3"/>
    <property type="match status" value="1"/>
</dbReference>
<keyword evidence="6 7" id="KW-0998">Cell outer membrane</keyword>
<evidence type="ECO:0000313" key="9">
    <source>
        <dbReference type="EMBL" id="WBA41511.1"/>
    </source>
</evidence>
<comment type="similarity">
    <text evidence="7">Belongs to the TonB-dependent receptor family.</text>
</comment>
<proteinExistence type="inferred from homology"/>
<dbReference type="Pfam" id="PF07715">
    <property type="entry name" value="Plug"/>
    <property type="match status" value="1"/>
</dbReference>
<evidence type="ECO:0000256" key="5">
    <source>
        <dbReference type="ARBA" id="ARBA00023136"/>
    </source>
</evidence>
<evidence type="ECO:0000256" key="4">
    <source>
        <dbReference type="ARBA" id="ARBA00022692"/>
    </source>
</evidence>
<dbReference type="Gene3D" id="2.40.170.20">
    <property type="entry name" value="TonB-dependent receptor, beta-barrel domain"/>
    <property type="match status" value="1"/>
</dbReference>
<dbReference type="InterPro" id="IPR008969">
    <property type="entry name" value="CarboxyPept-like_regulatory"/>
</dbReference>
<evidence type="ECO:0000256" key="7">
    <source>
        <dbReference type="PROSITE-ProRule" id="PRU01360"/>
    </source>
</evidence>
<keyword evidence="5 7" id="KW-0472">Membrane</keyword>
<gene>
    <name evidence="9" type="ORF">O3303_17055</name>
</gene>
<protein>
    <submittedName>
        <fullName evidence="9">SusC/RagA family TonB-linked outer membrane protein</fullName>
    </submittedName>
</protein>
<dbReference type="Gene3D" id="2.170.130.10">
    <property type="entry name" value="TonB-dependent receptor, plug domain"/>
    <property type="match status" value="1"/>
</dbReference>
<evidence type="ECO:0000256" key="6">
    <source>
        <dbReference type="ARBA" id="ARBA00023237"/>
    </source>
</evidence>
<dbReference type="Gene3D" id="2.60.40.1120">
    <property type="entry name" value="Carboxypeptidase-like, regulatory domain"/>
    <property type="match status" value="1"/>
</dbReference>
<feature type="domain" description="TonB-dependent receptor plug" evidence="8">
    <location>
        <begin position="139"/>
        <end position="266"/>
    </location>
</feature>
<keyword evidence="3 7" id="KW-1134">Transmembrane beta strand</keyword>
<dbReference type="SUPFAM" id="SSF56935">
    <property type="entry name" value="Porins"/>
    <property type="match status" value="1"/>
</dbReference>
<sequence>MSHNWYKQYNSDVQPAALAGLRHPAGFRLLLLSILLVLLPLLSQAQTRAISGRVVDAQSNGLPGVTVVVAGTTVGTSTGSDGRFELQAPATATTLNFSFVGYSAQQVNITDKTSVQITLREDAQALGDVVVVGYGTARKQDVTGAVAVIGEKDFNRGTFTSPDQLLQGRVSGVQVSNNSGQPGGPSTIRIRGNSAVTGTGQPLYVVDGVPLDGRTARPGLVASADVGAGADSNPLNFLNPDDIETFTVLKDASATAIYGSRAAYGVVLITTKKGNSGAPVLSVGASTGFSTLLRRPEFLNASQFREAIRYYGVPTSGAVGSAGNPDKGGDVNALDEILRTGYLQNYNVAMSGGGETGRYRLSLGYLDQKGIVRKTGFKKYSANLSTNFQFLESKKLGVDINIATSQFQEKLANITTDAGFRGSLIGQALQWNPTRPLRRSDGSLDVEEGSVVNPLAASEYFNDEARVNTILASIAPSYKFTDWLQYRMLLSVNYNSGERRTSIDQRLITYPGLLDQGFAAISSNELITQQMVHTLNFNKAIATDLNLNAVLGYEYTTFSNAGFGVSAYGNPDPAIRGFGGSLGTFGLDYTNYLQASAAGNRRITSFIDPSSALQSYFGRAIFNFKDRYVLTGTLRRDESSKFGPDNKVGYFPSFAVAWDLSQESFFPAEKLSQLKLRAGYGLTGNQEFPAGSAQGRFSFNDNGAQSPLNARNDALKWQADAQFNVGVDIGAFDNRLTFAADYFNKVTSDLLFPTVPGQPAPPVQTIQWRNLDGKIVNKGVEMALTTALVRNEQVDVGFNVNATFIRNEVSDLVGAPIITGAINGQGLSGATSQRIQNGQPINAFYLEQYLGINEQGNSNYVTVDGTPNSPRVLAFVGSPNPTTLLGLGANARYGKLSLVANMTGAFGHYIYNNTLNAFGNVGQIGGQKNIALSTFENPVKEATGNAGSASTRYLEKGDFLKLSNLTVSYGFGNLGSFVKGARVYVTGQNLLVFTGYDGFDPEVNTVKREANQVPSSGIDYLPYPSARTFTFGVNFNL</sequence>
<dbReference type="NCBIfam" id="TIGR04057">
    <property type="entry name" value="SusC_RagA_signa"/>
    <property type="match status" value="1"/>
</dbReference>
<dbReference type="InterPro" id="IPR039426">
    <property type="entry name" value="TonB-dep_rcpt-like"/>
</dbReference>
<organism evidence="9 10">
    <name type="scientific">Hymenobacter canadensis</name>
    <dbReference type="NCBI Taxonomy" id="2999067"/>
    <lineage>
        <taxon>Bacteria</taxon>
        <taxon>Pseudomonadati</taxon>
        <taxon>Bacteroidota</taxon>
        <taxon>Cytophagia</taxon>
        <taxon>Cytophagales</taxon>
        <taxon>Hymenobacteraceae</taxon>
        <taxon>Hymenobacter</taxon>
    </lineage>
</organism>
<dbReference type="Proteomes" id="UP001211005">
    <property type="component" value="Chromosome"/>
</dbReference>
<name>A0ABY7LM32_9BACT</name>
<dbReference type="InterPro" id="IPR023996">
    <property type="entry name" value="TonB-dep_OMP_SusC/RagA"/>
</dbReference>
<dbReference type="InterPro" id="IPR023997">
    <property type="entry name" value="TonB-dep_OMP_SusC/RagA_CS"/>
</dbReference>
<keyword evidence="2 7" id="KW-0813">Transport</keyword>
<evidence type="ECO:0000313" key="10">
    <source>
        <dbReference type="Proteomes" id="UP001211005"/>
    </source>
</evidence>
<dbReference type="RefSeq" id="WP_269559578.1">
    <property type="nucleotide sequence ID" value="NZ_CP114767.1"/>
</dbReference>
<dbReference type="InterPro" id="IPR012910">
    <property type="entry name" value="Plug_dom"/>
</dbReference>
<dbReference type="SUPFAM" id="SSF49464">
    <property type="entry name" value="Carboxypeptidase regulatory domain-like"/>
    <property type="match status" value="1"/>
</dbReference>
<comment type="subcellular location">
    <subcellularLocation>
        <location evidence="1 7">Cell outer membrane</location>
        <topology evidence="1 7">Multi-pass membrane protein</topology>
    </subcellularLocation>
</comment>
<evidence type="ECO:0000256" key="2">
    <source>
        <dbReference type="ARBA" id="ARBA00022448"/>
    </source>
</evidence>
<reference evidence="9 10" key="1">
    <citation type="submission" date="2022-12" db="EMBL/GenBank/DDBJ databases">
        <title>Hymenobacter canadensis sp. nov. isolated from lake water of the Cambridge Bay, Canada.</title>
        <authorList>
            <person name="Kim W.H."/>
            <person name="Lee Y.M."/>
        </authorList>
    </citation>
    <scope>NUCLEOTIDE SEQUENCE [LARGE SCALE GENOMIC DNA]</scope>
    <source>
        <strain evidence="9 10">PAMC 29467</strain>
    </source>
</reference>
<dbReference type="InterPro" id="IPR037066">
    <property type="entry name" value="Plug_dom_sf"/>
</dbReference>
<dbReference type="Pfam" id="PF13715">
    <property type="entry name" value="CarbopepD_reg_2"/>
    <property type="match status" value="1"/>
</dbReference>
<dbReference type="EMBL" id="CP114767">
    <property type="protein sequence ID" value="WBA41511.1"/>
    <property type="molecule type" value="Genomic_DNA"/>
</dbReference>
<keyword evidence="10" id="KW-1185">Reference proteome</keyword>
<accession>A0ABY7LM32</accession>
<keyword evidence="4 7" id="KW-0812">Transmembrane</keyword>
<dbReference type="InterPro" id="IPR036942">
    <property type="entry name" value="Beta-barrel_TonB_sf"/>
</dbReference>